<dbReference type="RefSeq" id="WP_162408173.1">
    <property type="nucleotide sequence ID" value="NZ_PDWN01000001.1"/>
</dbReference>
<name>A0ABQ6ZBZ6_9GAMM</name>
<dbReference type="InterPro" id="IPR049492">
    <property type="entry name" value="BD-FAE-like_dom"/>
</dbReference>
<dbReference type="GO" id="GO:0045493">
    <property type="term" value="P:xylan catabolic process"/>
    <property type="evidence" value="ECO:0007669"/>
    <property type="project" value="UniProtKB-KW"/>
</dbReference>
<feature type="domain" description="BD-FAE-like" evidence="2">
    <location>
        <begin position="92"/>
        <end position="288"/>
    </location>
</feature>
<keyword evidence="3" id="KW-0326">Glycosidase</keyword>
<keyword evidence="1 3" id="KW-0378">Hydrolase</keyword>
<dbReference type="InterPro" id="IPR050300">
    <property type="entry name" value="GDXG_lipolytic_enzyme"/>
</dbReference>
<dbReference type="SUPFAM" id="SSF53474">
    <property type="entry name" value="alpha/beta-Hydrolases"/>
    <property type="match status" value="1"/>
</dbReference>
<keyword evidence="4" id="KW-1185">Reference proteome</keyword>
<accession>A0ABQ6ZBZ6</accession>
<dbReference type="PANTHER" id="PTHR48081:SF6">
    <property type="entry name" value="PEPTIDASE S9 PROLYL OLIGOPEPTIDASE CATALYTIC DOMAIN-CONTAINING PROTEIN"/>
    <property type="match status" value="1"/>
</dbReference>
<dbReference type="EMBL" id="PDWN01000001">
    <property type="protein sequence ID" value="KAF1697548.1"/>
    <property type="molecule type" value="Genomic_DNA"/>
</dbReference>
<evidence type="ECO:0000259" key="2">
    <source>
        <dbReference type="Pfam" id="PF20434"/>
    </source>
</evidence>
<dbReference type="InterPro" id="IPR029058">
    <property type="entry name" value="AB_hydrolase_fold"/>
</dbReference>
<dbReference type="Proteomes" id="UP000788419">
    <property type="component" value="Unassembled WGS sequence"/>
</dbReference>
<sequence>MSALYRQFELLPAARRGVCRPLSGVVGVVLLLALSAAAPALSAAPVEVPLWPSTPPGTEGLALDQRVVERSADPALPDRYADAISVPSLTVYRPTRPDGRALLVIPGGGYQRVVLDKEGSALVPAFAEDAGLTLFVLRYRLPGEGHREARDVPLADAQRAMRLIRRHAGDWGIDADSLGVMGFSAGGHVAASLATRHAERLHAPVDAADALEARPAYAVLVYPVIDMGALAHPGSRQKLLGDAPEARSVAAYSLQHRVDAKTPPVFLLHAQDDAVVPVENTLLFEAALRRAGIEHETHLYAHGGHGFGVREARGTLALWPQLAIAWIRAHAPLPAAPLQE</sequence>
<dbReference type="PANTHER" id="PTHR48081">
    <property type="entry name" value="AB HYDROLASE SUPERFAMILY PROTEIN C4A8.06C"/>
    <property type="match status" value="1"/>
</dbReference>
<proteinExistence type="predicted"/>
<dbReference type="GO" id="GO:0016798">
    <property type="term" value="F:hydrolase activity, acting on glycosyl bonds"/>
    <property type="evidence" value="ECO:0007669"/>
    <property type="project" value="UniProtKB-KW"/>
</dbReference>
<evidence type="ECO:0000256" key="1">
    <source>
        <dbReference type="ARBA" id="ARBA00022801"/>
    </source>
</evidence>
<gene>
    <name evidence="3" type="ORF">CSC65_01410</name>
</gene>
<evidence type="ECO:0000313" key="3">
    <source>
        <dbReference type="EMBL" id="KAF1697548.1"/>
    </source>
</evidence>
<dbReference type="Gene3D" id="3.40.50.1820">
    <property type="entry name" value="alpha/beta hydrolase"/>
    <property type="match status" value="1"/>
</dbReference>
<reference evidence="3 4" key="1">
    <citation type="submission" date="2017-10" db="EMBL/GenBank/DDBJ databases">
        <title>Whole genome sequencing of members of genus Pseudoxanthomonas.</title>
        <authorList>
            <person name="Kumar S."/>
            <person name="Bansal K."/>
            <person name="Kaur A."/>
            <person name="Patil P."/>
            <person name="Sharma S."/>
            <person name="Patil P.B."/>
        </authorList>
    </citation>
    <scope>NUCLEOTIDE SEQUENCE [LARGE SCALE GENOMIC DNA]</scope>
    <source>
        <strain evidence="3 4">DSM 17801</strain>
    </source>
</reference>
<keyword evidence="3" id="KW-0119">Carbohydrate metabolism</keyword>
<keyword evidence="3" id="KW-0624">Polysaccharide degradation</keyword>
<protein>
    <submittedName>
        <fullName evidence="3">Xylanase</fullName>
    </submittedName>
</protein>
<comment type="caution">
    <text evidence="3">The sequence shown here is derived from an EMBL/GenBank/DDBJ whole genome shotgun (WGS) entry which is preliminary data.</text>
</comment>
<evidence type="ECO:0000313" key="4">
    <source>
        <dbReference type="Proteomes" id="UP000788419"/>
    </source>
</evidence>
<organism evidence="3 4">
    <name type="scientific">Pseudoxanthomonas daejeonensis</name>
    <dbReference type="NCBI Taxonomy" id="266062"/>
    <lineage>
        <taxon>Bacteria</taxon>
        <taxon>Pseudomonadati</taxon>
        <taxon>Pseudomonadota</taxon>
        <taxon>Gammaproteobacteria</taxon>
        <taxon>Lysobacterales</taxon>
        <taxon>Lysobacteraceae</taxon>
        <taxon>Pseudoxanthomonas</taxon>
    </lineage>
</organism>
<dbReference type="Pfam" id="PF20434">
    <property type="entry name" value="BD-FAE"/>
    <property type="match status" value="1"/>
</dbReference>
<keyword evidence="3" id="KW-0858">Xylan degradation</keyword>